<reference evidence="3" key="2">
    <citation type="submission" date="2015-01" db="EMBL/GenBank/DDBJ databases">
        <title>Evolutionary Origins and Diversification of the Mycorrhizal Mutualists.</title>
        <authorList>
            <consortium name="DOE Joint Genome Institute"/>
            <consortium name="Mycorrhizal Genomics Consortium"/>
            <person name="Kohler A."/>
            <person name="Kuo A."/>
            <person name="Nagy L.G."/>
            <person name="Floudas D."/>
            <person name="Copeland A."/>
            <person name="Barry K.W."/>
            <person name="Cichocki N."/>
            <person name="Veneault-Fourrey C."/>
            <person name="LaButti K."/>
            <person name="Lindquist E.A."/>
            <person name="Lipzen A."/>
            <person name="Lundell T."/>
            <person name="Morin E."/>
            <person name="Murat C."/>
            <person name="Riley R."/>
            <person name="Ohm R."/>
            <person name="Sun H."/>
            <person name="Tunlid A."/>
            <person name="Henrissat B."/>
            <person name="Grigoriev I.V."/>
            <person name="Hibbett D.S."/>
            <person name="Martin F."/>
        </authorList>
    </citation>
    <scope>NUCLEOTIDE SEQUENCE [LARGE SCALE GENOMIC DNA]</scope>
    <source>
        <strain evidence="3">Marx 270</strain>
    </source>
</reference>
<protein>
    <recommendedName>
        <fullName evidence="1">DUF6532 domain-containing protein</fullName>
    </recommendedName>
</protein>
<organism evidence="2 3">
    <name type="scientific">Pisolithus tinctorius Marx 270</name>
    <dbReference type="NCBI Taxonomy" id="870435"/>
    <lineage>
        <taxon>Eukaryota</taxon>
        <taxon>Fungi</taxon>
        <taxon>Dikarya</taxon>
        <taxon>Basidiomycota</taxon>
        <taxon>Agaricomycotina</taxon>
        <taxon>Agaricomycetes</taxon>
        <taxon>Agaricomycetidae</taxon>
        <taxon>Boletales</taxon>
        <taxon>Sclerodermatineae</taxon>
        <taxon>Pisolithaceae</taxon>
        <taxon>Pisolithus</taxon>
    </lineage>
</organism>
<name>A0A0C3KYK1_PISTI</name>
<dbReference type="InterPro" id="IPR045341">
    <property type="entry name" value="DUF6532"/>
</dbReference>
<evidence type="ECO:0000259" key="1">
    <source>
        <dbReference type="Pfam" id="PF20149"/>
    </source>
</evidence>
<reference evidence="2 3" key="1">
    <citation type="submission" date="2014-04" db="EMBL/GenBank/DDBJ databases">
        <authorList>
            <consortium name="DOE Joint Genome Institute"/>
            <person name="Kuo A."/>
            <person name="Kohler A."/>
            <person name="Costa M.D."/>
            <person name="Nagy L.G."/>
            <person name="Floudas D."/>
            <person name="Copeland A."/>
            <person name="Barry K.W."/>
            <person name="Cichocki N."/>
            <person name="Veneault-Fourrey C."/>
            <person name="LaButti K."/>
            <person name="Lindquist E.A."/>
            <person name="Lipzen A."/>
            <person name="Lundell T."/>
            <person name="Morin E."/>
            <person name="Murat C."/>
            <person name="Sun H."/>
            <person name="Tunlid A."/>
            <person name="Henrissat B."/>
            <person name="Grigoriev I.V."/>
            <person name="Hibbett D.S."/>
            <person name="Martin F."/>
            <person name="Nordberg H.P."/>
            <person name="Cantor M.N."/>
            <person name="Hua S.X."/>
        </authorList>
    </citation>
    <scope>NUCLEOTIDE SEQUENCE [LARGE SCALE GENOMIC DNA]</scope>
    <source>
        <strain evidence="2 3">Marx 270</strain>
    </source>
</reference>
<proteinExistence type="predicted"/>
<gene>
    <name evidence="2" type="ORF">M404DRAFT_17488</name>
</gene>
<dbReference type="InParanoid" id="A0A0C3KYK1"/>
<dbReference type="OrthoDB" id="2691516at2759"/>
<sequence>MQPALPSTPEAPTSFTPEHTYEYPYPPVPEVFHSYGPTLGPYTYLPPELDYALPTLAARYTWLDEVVMNEYGTSCMPFGHPALVQTVITLLWGDKQYQQYLDVERKNLTPIIIFAGTILYQVLDEYSNGIFLPQDFSTRTNGLLHRKLHSHMTTLQDIELEPYNKLLEDIHAQGAEMLGAC</sequence>
<evidence type="ECO:0000313" key="2">
    <source>
        <dbReference type="EMBL" id="KIO14607.1"/>
    </source>
</evidence>
<dbReference type="STRING" id="870435.A0A0C3KYK1"/>
<keyword evidence="3" id="KW-1185">Reference proteome</keyword>
<dbReference type="Proteomes" id="UP000054217">
    <property type="component" value="Unassembled WGS sequence"/>
</dbReference>
<feature type="domain" description="DUF6532" evidence="1">
    <location>
        <begin position="69"/>
        <end position="157"/>
    </location>
</feature>
<dbReference type="Pfam" id="PF20149">
    <property type="entry name" value="DUF6532"/>
    <property type="match status" value="1"/>
</dbReference>
<evidence type="ECO:0000313" key="3">
    <source>
        <dbReference type="Proteomes" id="UP000054217"/>
    </source>
</evidence>
<accession>A0A0C3KYK1</accession>
<dbReference type="AlphaFoldDB" id="A0A0C3KYK1"/>
<dbReference type="EMBL" id="KN831944">
    <property type="protein sequence ID" value="KIO14607.1"/>
    <property type="molecule type" value="Genomic_DNA"/>
</dbReference>
<dbReference type="HOGENOM" id="CLU_1489569_0_0_1"/>